<protein>
    <recommendedName>
        <fullName evidence="3">DUF1468 domain-containing protein</fullName>
    </recommendedName>
</protein>
<feature type="transmembrane region" description="Helical" evidence="2">
    <location>
        <begin position="215"/>
        <end position="232"/>
    </location>
</feature>
<feature type="transmembrane region" description="Helical" evidence="2">
    <location>
        <begin position="239"/>
        <end position="258"/>
    </location>
</feature>
<dbReference type="EMBL" id="CP021404">
    <property type="protein sequence ID" value="ATI42380.1"/>
    <property type="molecule type" value="Genomic_DNA"/>
</dbReference>
<sequence length="271" mass="28755">MPDRPAVAIIATAITGPTPPLSACAPHDIHSFQRTAARPPPASIRARKLGEDHPMNRQTKDIATAGILITIAVIWCGMVWQTIPPGTGHGDVGPRAFPLLLGVLLGLFGAGMLTLALKRRNHPEARAEAARRRADAVAAAQAYVRRDAGVRDERASNAAARLTEGAPVTQTAPDAPDSTTAETEDSASRRAELVMLALTLGLLVLYGFAMQKIGFTLATGLCVMATMLLILRDRSLVRVGLMTVGITFGCWLIFGQILDIPLARGSWISLG</sequence>
<dbReference type="InterPro" id="IPR009936">
    <property type="entry name" value="DUF1468"/>
</dbReference>
<dbReference type="KEGG" id="cmag:CBW24_10400"/>
<dbReference type="Pfam" id="PF07331">
    <property type="entry name" value="TctB"/>
    <property type="match status" value="2"/>
</dbReference>
<reference evidence="4 5" key="1">
    <citation type="submission" date="2017-05" db="EMBL/GenBank/DDBJ databases">
        <title>Comparative genomic and metabolic analysis of manganese-oxidizing mechanisms in Celeribater manganoxidans DY25T: its adaption to the environment of polymetallic nodule.</title>
        <authorList>
            <person name="Wang X."/>
        </authorList>
    </citation>
    <scope>NUCLEOTIDE SEQUENCE [LARGE SCALE GENOMIC DNA]</scope>
    <source>
        <strain evidence="4 5">DY25</strain>
    </source>
</reference>
<accession>A0A291M0E8</accession>
<feature type="domain" description="DUF1468" evidence="3">
    <location>
        <begin position="65"/>
        <end position="138"/>
    </location>
</feature>
<evidence type="ECO:0000256" key="1">
    <source>
        <dbReference type="SAM" id="MobiDB-lite"/>
    </source>
</evidence>
<keyword evidence="2" id="KW-0812">Transmembrane</keyword>
<evidence type="ECO:0000259" key="3">
    <source>
        <dbReference type="Pfam" id="PF07331"/>
    </source>
</evidence>
<gene>
    <name evidence="4" type="ORF">CBW24_10400</name>
</gene>
<dbReference type="Proteomes" id="UP000219050">
    <property type="component" value="Chromosome"/>
</dbReference>
<organism evidence="4 5">
    <name type="scientific">Pacificitalea manganoxidans</name>
    <dbReference type="NCBI Taxonomy" id="1411902"/>
    <lineage>
        <taxon>Bacteria</taxon>
        <taxon>Pseudomonadati</taxon>
        <taxon>Pseudomonadota</taxon>
        <taxon>Alphaproteobacteria</taxon>
        <taxon>Rhodobacterales</taxon>
        <taxon>Paracoccaceae</taxon>
        <taxon>Pacificitalea</taxon>
    </lineage>
</organism>
<keyword evidence="5" id="KW-1185">Reference proteome</keyword>
<proteinExistence type="predicted"/>
<keyword evidence="2" id="KW-0472">Membrane</keyword>
<evidence type="ECO:0000256" key="2">
    <source>
        <dbReference type="SAM" id="Phobius"/>
    </source>
</evidence>
<name>A0A291M0E8_9RHOB</name>
<evidence type="ECO:0000313" key="4">
    <source>
        <dbReference type="EMBL" id="ATI42380.1"/>
    </source>
</evidence>
<feature type="transmembrane region" description="Helical" evidence="2">
    <location>
        <begin position="193"/>
        <end position="209"/>
    </location>
</feature>
<feature type="domain" description="DUF1468" evidence="3">
    <location>
        <begin position="179"/>
        <end position="262"/>
    </location>
</feature>
<dbReference type="AlphaFoldDB" id="A0A291M0E8"/>
<feature type="compositionally biased region" description="Polar residues" evidence="1">
    <location>
        <begin position="168"/>
        <end position="181"/>
    </location>
</feature>
<feature type="transmembrane region" description="Helical" evidence="2">
    <location>
        <begin position="62"/>
        <end position="83"/>
    </location>
</feature>
<feature type="region of interest" description="Disordered" evidence="1">
    <location>
        <begin position="161"/>
        <end position="186"/>
    </location>
</feature>
<keyword evidence="2" id="KW-1133">Transmembrane helix</keyword>
<feature type="transmembrane region" description="Helical" evidence="2">
    <location>
        <begin position="95"/>
        <end position="117"/>
    </location>
</feature>
<evidence type="ECO:0000313" key="5">
    <source>
        <dbReference type="Proteomes" id="UP000219050"/>
    </source>
</evidence>